<organism evidence="1 2">
    <name type="scientific">Methyloprofundus sedimenti</name>
    <dbReference type="NCBI Taxonomy" id="1420851"/>
    <lineage>
        <taxon>Bacteria</taxon>
        <taxon>Pseudomonadati</taxon>
        <taxon>Pseudomonadota</taxon>
        <taxon>Gammaproteobacteria</taxon>
        <taxon>Methylococcales</taxon>
        <taxon>Methylococcaceae</taxon>
        <taxon>Methyloprofundus</taxon>
    </lineage>
</organism>
<dbReference type="Proteomes" id="UP000191980">
    <property type="component" value="Unassembled WGS sequence"/>
</dbReference>
<keyword evidence="2" id="KW-1185">Reference proteome</keyword>
<dbReference type="AlphaFoldDB" id="A0A1V8M762"/>
<dbReference type="RefSeq" id="WP_080521970.1">
    <property type="nucleotide sequence ID" value="NZ_LPUF01000001.1"/>
</dbReference>
<sequence length="219" mass="24149">MGFLSGIFSSKQTRQDIYRDDLEESSNEGLTSVAKYIQTQTSKPVEHGSYSKKLSGVGEYINTHNARSVELTRAEKDVINARINETIELRKIEESLMSAENEKLSGVARYVESQAQAIREAQEAAGTVTGVAKYVSNLIENKPVITGVSRYLFNRVDAQVSSVDRYVINKSLADKNKPVKVIIPPSSVTRYLESRPTMLTSSVAKYIAKQIVAGKQAVA</sequence>
<reference evidence="1 2" key="1">
    <citation type="submission" date="2015-12" db="EMBL/GenBank/DDBJ databases">
        <authorList>
            <person name="Shamseldin A."/>
            <person name="Moawad H."/>
            <person name="Abd El-Rahim W.M."/>
            <person name="Sadowsky M.J."/>
        </authorList>
    </citation>
    <scope>NUCLEOTIDE SEQUENCE [LARGE SCALE GENOMIC DNA]</scope>
    <source>
        <strain evidence="1 2">WF1</strain>
    </source>
</reference>
<dbReference type="EMBL" id="LPUF01000001">
    <property type="protein sequence ID" value="OQK17358.1"/>
    <property type="molecule type" value="Genomic_DNA"/>
</dbReference>
<dbReference type="OrthoDB" id="9926891at2"/>
<evidence type="ECO:0000313" key="2">
    <source>
        <dbReference type="Proteomes" id="UP000191980"/>
    </source>
</evidence>
<comment type="caution">
    <text evidence="1">The sequence shown here is derived from an EMBL/GenBank/DDBJ whole genome shotgun (WGS) entry which is preliminary data.</text>
</comment>
<evidence type="ECO:0000313" key="1">
    <source>
        <dbReference type="EMBL" id="OQK17358.1"/>
    </source>
</evidence>
<proteinExistence type="predicted"/>
<accession>A0A1V8M762</accession>
<gene>
    <name evidence="1" type="ORF">AU255_05600</name>
</gene>
<dbReference type="STRING" id="1420851.AU255_05600"/>
<protein>
    <submittedName>
        <fullName evidence="1">Uncharacterized protein</fullName>
    </submittedName>
</protein>
<name>A0A1V8M762_9GAMM</name>